<evidence type="ECO:0000313" key="2">
    <source>
        <dbReference type="Proteomes" id="UP000289546"/>
    </source>
</evidence>
<dbReference type="Gene3D" id="3.40.1490.10">
    <property type="entry name" value="Bit1"/>
    <property type="match status" value="1"/>
</dbReference>
<dbReference type="InterPro" id="IPR023476">
    <property type="entry name" value="Pep_tRNA_hydro_II_dom_sf"/>
</dbReference>
<evidence type="ECO:0000313" key="1">
    <source>
        <dbReference type="EMBL" id="RXH24069.1"/>
    </source>
</evidence>
<dbReference type="AlphaFoldDB" id="A0A4Q0RVZ2"/>
<name>A0A4Q0RVZ2_9BRAD</name>
<sequence>MNYTDNDKKFVAVLNRRHQLSRIFNAVCHATAGLSAKIGSDAAHYLDYGNDADSFVASISRYPFIILEAKSSSQLAALQKSAVAARISSNLFVSAMIGRSAEEQIAQTKAATDDALDYVVVVLFGDAKSLNPLTKKFSLYKGPAFAEVQ</sequence>
<reference evidence="1 2" key="1">
    <citation type="submission" date="2015-04" db="EMBL/GenBank/DDBJ databases">
        <title>Comparative genomics of rhizobia nodulating Arachis hypogaea in China.</title>
        <authorList>
            <person name="Li Y."/>
        </authorList>
    </citation>
    <scope>NUCLEOTIDE SEQUENCE [LARGE SCALE GENOMIC DNA]</scope>
    <source>
        <strain evidence="1 2">CCBAU 51757</strain>
    </source>
</reference>
<accession>A0A4Q0RVZ2</accession>
<dbReference type="Pfam" id="PF09391">
    <property type="entry name" value="DUF2000"/>
    <property type="match status" value="1"/>
</dbReference>
<proteinExistence type="predicted"/>
<keyword evidence="2" id="KW-1185">Reference proteome</keyword>
<dbReference type="InterPro" id="IPR018988">
    <property type="entry name" value="DUF2000"/>
</dbReference>
<comment type="caution">
    <text evidence="1">The sequence shown here is derived from an EMBL/GenBank/DDBJ whole genome shotgun (WGS) entry which is preliminary data.</text>
</comment>
<dbReference type="Proteomes" id="UP000289546">
    <property type="component" value="Unassembled WGS sequence"/>
</dbReference>
<protein>
    <recommendedName>
        <fullName evidence="3">DUF2000 domain-containing protein</fullName>
    </recommendedName>
</protein>
<dbReference type="SUPFAM" id="SSF102462">
    <property type="entry name" value="Peptidyl-tRNA hydrolase II"/>
    <property type="match status" value="1"/>
</dbReference>
<evidence type="ECO:0008006" key="3">
    <source>
        <dbReference type="Google" id="ProtNLM"/>
    </source>
</evidence>
<organism evidence="1 2">
    <name type="scientific">Bradyrhizobium nanningense</name>
    <dbReference type="NCBI Taxonomy" id="1325118"/>
    <lineage>
        <taxon>Bacteria</taxon>
        <taxon>Pseudomonadati</taxon>
        <taxon>Pseudomonadota</taxon>
        <taxon>Alphaproteobacteria</taxon>
        <taxon>Hyphomicrobiales</taxon>
        <taxon>Nitrobacteraceae</taxon>
        <taxon>Bradyrhizobium</taxon>
    </lineage>
</organism>
<dbReference type="EMBL" id="LBJQ01000089">
    <property type="protein sequence ID" value="RXH24069.1"/>
    <property type="molecule type" value="Genomic_DNA"/>
</dbReference>
<gene>
    <name evidence="1" type="ORF">XH99_28670</name>
</gene>
<dbReference type="RefSeq" id="WP_128921265.1">
    <property type="nucleotide sequence ID" value="NZ_LBJQ01000089.1"/>
</dbReference>